<dbReference type="GO" id="GO:0008324">
    <property type="term" value="F:monoatomic cation transmembrane transporter activity"/>
    <property type="evidence" value="ECO:0007669"/>
    <property type="project" value="InterPro"/>
</dbReference>
<evidence type="ECO:0000256" key="4">
    <source>
        <dbReference type="ARBA" id="ARBA00022692"/>
    </source>
</evidence>
<feature type="transmembrane region" description="Helical" evidence="8">
    <location>
        <begin position="215"/>
        <end position="235"/>
    </location>
</feature>
<accession>A0A921MP36</accession>
<dbReference type="GO" id="GO:0005886">
    <property type="term" value="C:plasma membrane"/>
    <property type="evidence" value="ECO:0007669"/>
    <property type="project" value="UniProtKB-SubCell"/>
</dbReference>
<evidence type="ECO:0000256" key="3">
    <source>
        <dbReference type="ARBA" id="ARBA00022475"/>
    </source>
</evidence>
<gene>
    <name evidence="9" type="ORF">K8V01_11115</name>
</gene>
<dbReference type="GO" id="GO:0030001">
    <property type="term" value="P:metal ion transport"/>
    <property type="evidence" value="ECO:0007669"/>
    <property type="project" value="UniProtKB-ARBA"/>
</dbReference>
<feature type="transmembrane region" description="Helical" evidence="8">
    <location>
        <begin position="146"/>
        <end position="166"/>
    </location>
</feature>
<keyword evidence="4 8" id="KW-0812">Transmembrane</keyword>
<keyword evidence="3" id="KW-1003">Cell membrane</keyword>
<evidence type="ECO:0000256" key="7">
    <source>
        <dbReference type="ARBA" id="ARBA00023136"/>
    </source>
</evidence>
<dbReference type="RefSeq" id="WP_295368836.1">
    <property type="nucleotide sequence ID" value="NZ_DYUC01000108.1"/>
</dbReference>
<dbReference type="InterPro" id="IPR003445">
    <property type="entry name" value="Cat_transpt"/>
</dbReference>
<feature type="transmembrane region" description="Helical" evidence="8">
    <location>
        <begin position="178"/>
        <end position="195"/>
    </location>
</feature>
<dbReference type="PANTHER" id="PTHR32024:SF1">
    <property type="entry name" value="KTR SYSTEM POTASSIUM UPTAKE PROTEIN B"/>
    <property type="match status" value="1"/>
</dbReference>
<dbReference type="Proteomes" id="UP000760668">
    <property type="component" value="Unassembled WGS sequence"/>
</dbReference>
<dbReference type="PANTHER" id="PTHR32024">
    <property type="entry name" value="TRK SYSTEM POTASSIUM UPTAKE PROTEIN TRKG-RELATED"/>
    <property type="match status" value="1"/>
</dbReference>
<evidence type="ECO:0000256" key="5">
    <source>
        <dbReference type="ARBA" id="ARBA00022989"/>
    </source>
</evidence>
<feature type="transmembrane region" description="Helical" evidence="8">
    <location>
        <begin position="317"/>
        <end position="350"/>
    </location>
</feature>
<dbReference type="EMBL" id="DYUC01000108">
    <property type="protein sequence ID" value="HJG87551.1"/>
    <property type="molecule type" value="Genomic_DNA"/>
</dbReference>
<evidence type="ECO:0000313" key="9">
    <source>
        <dbReference type="EMBL" id="HJG87551.1"/>
    </source>
</evidence>
<reference evidence="9" key="2">
    <citation type="submission" date="2021-09" db="EMBL/GenBank/DDBJ databases">
        <authorList>
            <person name="Gilroy R."/>
        </authorList>
    </citation>
    <scope>NUCLEOTIDE SEQUENCE</scope>
    <source>
        <strain evidence="9">CHK179-5677</strain>
    </source>
</reference>
<name>A0A921MP36_9FIRM</name>
<feature type="transmembrane region" description="Helical" evidence="8">
    <location>
        <begin position="34"/>
        <end position="55"/>
    </location>
</feature>
<evidence type="ECO:0000256" key="1">
    <source>
        <dbReference type="ARBA" id="ARBA00004651"/>
    </source>
</evidence>
<keyword evidence="6" id="KW-0406">Ion transport</keyword>
<feature type="transmembrane region" description="Helical" evidence="8">
    <location>
        <begin position="430"/>
        <end position="451"/>
    </location>
</feature>
<evidence type="ECO:0000313" key="10">
    <source>
        <dbReference type="Proteomes" id="UP000760668"/>
    </source>
</evidence>
<proteinExistence type="predicted"/>
<dbReference type="AlphaFoldDB" id="A0A921MP36"/>
<dbReference type="Pfam" id="PF02386">
    <property type="entry name" value="TrkH"/>
    <property type="match status" value="1"/>
</dbReference>
<feature type="transmembrane region" description="Helical" evidence="8">
    <location>
        <begin position="371"/>
        <end position="395"/>
    </location>
</feature>
<comment type="subcellular location">
    <subcellularLocation>
        <location evidence="1">Cell membrane</location>
        <topology evidence="1">Multi-pass membrane protein</topology>
    </subcellularLocation>
</comment>
<protein>
    <submittedName>
        <fullName evidence="9">Potassium uptake protein, TrkH family</fullName>
    </submittedName>
</protein>
<keyword evidence="5 8" id="KW-1133">Transmembrane helix</keyword>
<keyword evidence="7 8" id="KW-0472">Membrane</keyword>
<evidence type="ECO:0000256" key="8">
    <source>
        <dbReference type="SAM" id="Phobius"/>
    </source>
</evidence>
<evidence type="ECO:0000256" key="2">
    <source>
        <dbReference type="ARBA" id="ARBA00022448"/>
    </source>
</evidence>
<feature type="transmembrane region" description="Helical" evidence="8">
    <location>
        <begin position="247"/>
        <end position="270"/>
    </location>
</feature>
<organism evidence="9 10">
    <name type="scientific">Pseudoflavonifractor capillosus</name>
    <dbReference type="NCBI Taxonomy" id="106588"/>
    <lineage>
        <taxon>Bacteria</taxon>
        <taxon>Bacillati</taxon>
        <taxon>Bacillota</taxon>
        <taxon>Clostridia</taxon>
        <taxon>Eubacteriales</taxon>
        <taxon>Oscillospiraceae</taxon>
        <taxon>Pseudoflavonifractor</taxon>
    </lineage>
</organism>
<sequence length="470" mass="50194">MSAHRSGGVSLTKHIGLWFRDVLIRRKSMNATRIVAGGFAIIILLGTLLLMLPVASQNGQSAGFLTSLFTATSATCVTGLVPVDTGMSWTFFGQLVIILLIQVGGLGFMTVLSLFSLLLRRRIGLSERLIMASTLNLNDMDGVVRVVRHALMVTFTLEGIGAVVLSTRFIPQFGLAGGIWRGIFHAISAFCNAGFDLVGGKFGAFTSLEGYNNDPLVLGTIMVLIVSGGLGFFVWEDILRARSWKGFSFYTKMVLSVTAGLLIGGMVFFLSVEYNNPATFGSMPLPQKMLNALFQSVTLRTAGFASFNQGGLLDSSIVVSCVLMLIGGSSGSTAGGLKTVTAALLLLSLRANLAGREQVTIRGRAISYRKVIDAMTLALIIVFLFMTGSILISLVDGVPYLHAAFETASALGTVGVTVGITPTLSPVSHVILICLMYLGRIGVLTFSMAFLTRNRYPAKIKYPNLDIMIG</sequence>
<comment type="caution">
    <text evidence="9">The sequence shown here is derived from an EMBL/GenBank/DDBJ whole genome shotgun (WGS) entry which is preliminary data.</text>
</comment>
<evidence type="ECO:0000256" key="6">
    <source>
        <dbReference type="ARBA" id="ARBA00023065"/>
    </source>
</evidence>
<reference evidence="9" key="1">
    <citation type="journal article" date="2021" name="PeerJ">
        <title>Extensive microbial diversity within the chicken gut microbiome revealed by metagenomics and culture.</title>
        <authorList>
            <person name="Gilroy R."/>
            <person name="Ravi A."/>
            <person name="Getino M."/>
            <person name="Pursley I."/>
            <person name="Horton D.L."/>
            <person name="Alikhan N.F."/>
            <person name="Baker D."/>
            <person name="Gharbi K."/>
            <person name="Hall N."/>
            <person name="Watson M."/>
            <person name="Adriaenssens E.M."/>
            <person name="Foster-Nyarko E."/>
            <person name="Jarju S."/>
            <person name="Secka A."/>
            <person name="Antonio M."/>
            <person name="Oren A."/>
            <person name="Chaudhuri R.R."/>
            <person name="La Ragione R."/>
            <person name="Hildebrand F."/>
            <person name="Pallen M.J."/>
        </authorList>
    </citation>
    <scope>NUCLEOTIDE SEQUENCE</scope>
    <source>
        <strain evidence="9">CHK179-5677</strain>
    </source>
</reference>
<keyword evidence="2" id="KW-0813">Transport</keyword>
<feature type="transmembrane region" description="Helical" evidence="8">
    <location>
        <begin position="95"/>
        <end position="119"/>
    </location>
</feature>
<feature type="transmembrane region" description="Helical" evidence="8">
    <location>
        <begin position="61"/>
        <end position="83"/>
    </location>
</feature>